<dbReference type="InterPro" id="IPR037151">
    <property type="entry name" value="AlkB-like_sf"/>
</dbReference>
<evidence type="ECO:0000313" key="3">
    <source>
        <dbReference type="Proteomes" id="UP000886523"/>
    </source>
</evidence>
<keyword evidence="3" id="KW-1185">Reference proteome</keyword>
<dbReference type="PANTHER" id="PTHR31212:SF5">
    <property type="entry name" value="ISOCHORISMATASE FAMILY PROTEIN FAMILY (AFU_ORTHOLOGUE AFUA_3G14500)"/>
    <property type="match status" value="1"/>
</dbReference>
<gene>
    <name evidence="2" type="ORF">BS47DRAFT_724675</name>
</gene>
<proteinExistence type="predicted"/>
<dbReference type="GO" id="GO:0051213">
    <property type="term" value="F:dioxygenase activity"/>
    <property type="evidence" value="ECO:0007669"/>
    <property type="project" value="InterPro"/>
</dbReference>
<dbReference type="Proteomes" id="UP000886523">
    <property type="component" value="Unassembled WGS sequence"/>
</dbReference>
<dbReference type="OrthoDB" id="445341at2759"/>
<dbReference type="GO" id="GO:0006307">
    <property type="term" value="P:DNA alkylation repair"/>
    <property type="evidence" value="ECO:0007669"/>
    <property type="project" value="InterPro"/>
</dbReference>
<protein>
    <recommendedName>
        <fullName evidence="1">Fe2OG dioxygenase domain-containing protein</fullName>
    </recommendedName>
</protein>
<dbReference type="InterPro" id="IPR005123">
    <property type="entry name" value="Oxoglu/Fe-dep_dioxygenase_dom"/>
</dbReference>
<dbReference type="AlphaFoldDB" id="A0A9P6B3Y4"/>
<evidence type="ECO:0000259" key="1">
    <source>
        <dbReference type="PROSITE" id="PS51471"/>
    </source>
</evidence>
<organism evidence="2 3">
    <name type="scientific">Hydnum rufescens UP504</name>
    <dbReference type="NCBI Taxonomy" id="1448309"/>
    <lineage>
        <taxon>Eukaryota</taxon>
        <taxon>Fungi</taxon>
        <taxon>Dikarya</taxon>
        <taxon>Basidiomycota</taxon>
        <taxon>Agaricomycotina</taxon>
        <taxon>Agaricomycetes</taxon>
        <taxon>Cantharellales</taxon>
        <taxon>Hydnaceae</taxon>
        <taxon>Hydnum</taxon>
    </lineage>
</organism>
<name>A0A9P6B3Y4_9AGAM</name>
<dbReference type="Gene3D" id="2.60.120.590">
    <property type="entry name" value="Alpha-ketoglutarate-dependent dioxygenase AlkB-like"/>
    <property type="match status" value="1"/>
</dbReference>
<dbReference type="PROSITE" id="PS51471">
    <property type="entry name" value="FE2OG_OXY"/>
    <property type="match status" value="1"/>
</dbReference>
<dbReference type="EMBL" id="MU128945">
    <property type="protein sequence ID" value="KAF9515866.1"/>
    <property type="molecule type" value="Genomic_DNA"/>
</dbReference>
<feature type="domain" description="Fe2OG dioxygenase" evidence="1">
    <location>
        <begin position="129"/>
        <end position="262"/>
    </location>
</feature>
<dbReference type="SUPFAM" id="SSF51197">
    <property type="entry name" value="Clavaminate synthase-like"/>
    <property type="match status" value="1"/>
</dbReference>
<evidence type="ECO:0000313" key="2">
    <source>
        <dbReference type="EMBL" id="KAF9515866.1"/>
    </source>
</evidence>
<reference evidence="2" key="1">
    <citation type="journal article" date="2020" name="Nat. Commun.">
        <title>Large-scale genome sequencing of mycorrhizal fungi provides insights into the early evolution of symbiotic traits.</title>
        <authorList>
            <person name="Miyauchi S."/>
            <person name="Kiss E."/>
            <person name="Kuo A."/>
            <person name="Drula E."/>
            <person name="Kohler A."/>
            <person name="Sanchez-Garcia M."/>
            <person name="Morin E."/>
            <person name="Andreopoulos B."/>
            <person name="Barry K.W."/>
            <person name="Bonito G."/>
            <person name="Buee M."/>
            <person name="Carver A."/>
            <person name="Chen C."/>
            <person name="Cichocki N."/>
            <person name="Clum A."/>
            <person name="Culley D."/>
            <person name="Crous P.W."/>
            <person name="Fauchery L."/>
            <person name="Girlanda M."/>
            <person name="Hayes R.D."/>
            <person name="Keri Z."/>
            <person name="LaButti K."/>
            <person name="Lipzen A."/>
            <person name="Lombard V."/>
            <person name="Magnuson J."/>
            <person name="Maillard F."/>
            <person name="Murat C."/>
            <person name="Nolan M."/>
            <person name="Ohm R.A."/>
            <person name="Pangilinan J."/>
            <person name="Pereira M.F."/>
            <person name="Perotto S."/>
            <person name="Peter M."/>
            <person name="Pfister S."/>
            <person name="Riley R."/>
            <person name="Sitrit Y."/>
            <person name="Stielow J.B."/>
            <person name="Szollosi G."/>
            <person name="Zifcakova L."/>
            <person name="Stursova M."/>
            <person name="Spatafora J.W."/>
            <person name="Tedersoo L."/>
            <person name="Vaario L.M."/>
            <person name="Yamada A."/>
            <person name="Yan M."/>
            <person name="Wang P."/>
            <person name="Xu J."/>
            <person name="Bruns T."/>
            <person name="Baldrian P."/>
            <person name="Vilgalys R."/>
            <person name="Dunand C."/>
            <person name="Henrissat B."/>
            <person name="Grigoriev I.V."/>
            <person name="Hibbett D."/>
            <person name="Nagy L.G."/>
            <person name="Martin F.M."/>
        </authorList>
    </citation>
    <scope>NUCLEOTIDE SEQUENCE</scope>
    <source>
        <strain evidence="2">UP504</strain>
    </source>
</reference>
<comment type="caution">
    <text evidence="2">The sequence shown here is derived from an EMBL/GenBank/DDBJ whole genome shotgun (WGS) entry which is preliminary data.</text>
</comment>
<accession>A0A9P6B3Y4</accession>
<dbReference type="Pfam" id="PF13532">
    <property type="entry name" value="2OG-FeII_Oxy_2"/>
    <property type="match status" value="1"/>
</dbReference>
<dbReference type="PANTHER" id="PTHR31212">
    <property type="entry name" value="ALPHA-KETOGLUTARATE-DEPENDENT DIOXYGENASE ALKB HOMOLOG 3"/>
    <property type="match status" value="1"/>
</dbReference>
<dbReference type="InterPro" id="IPR032854">
    <property type="entry name" value="ALKBH3"/>
</dbReference>
<sequence length="334" mass="36860">MCPHKLRGRVMTVMSDILPATAALATSTDITVMGLAVVPDPSDCYLVCDLLDHDLEKNVFEALRREVDWGSMNHRGNEVPRLVAVQGEVGKDASIPIYRHPADNSPPLSPFTATVRQIKEQVEAKLSQPVNHVLIQLYRDGLDAISEHSDKTIDVVRGSKIVNVSLGAQRTMVLRQKKSAVVHASAALDKDGADSIIGAPYYRPTVRYPLPHNSMFVLGLETNRVWLHAINRDKRPDSEKTLAELSPETSGARISLTFRHIGTFLSADESLIWGQGAASKDKEHAKPVTPRGPEFRETRIDLIRAFSAENQDSEFNWEEGYGAGSDVLHLEGVE</sequence>
<dbReference type="InterPro" id="IPR027450">
    <property type="entry name" value="AlkB-like"/>
</dbReference>